<sequence length="79" mass="8365">MKDYTELPEEISAVARLADAVVLNREDAPEARAGVQQAFGNAGLIEICYAMNGAALLPGIKRAMGYATQCNLPLLSGKL</sequence>
<keyword evidence="2" id="KW-1185">Reference proteome</keyword>
<name>A0A0P1IIZ7_9RHOB</name>
<reference evidence="2" key="1">
    <citation type="submission" date="2015-09" db="EMBL/GenBank/DDBJ databases">
        <authorList>
            <person name="Rodrigo-Torres Lidia"/>
            <person name="Arahal R.David."/>
        </authorList>
    </citation>
    <scope>NUCLEOTIDE SEQUENCE [LARGE SCALE GENOMIC DNA]</scope>
    <source>
        <strain evidence="2">CECT 7735</strain>
    </source>
</reference>
<evidence type="ECO:0000313" key="2">
    <source>
        <dbReference type="Proteomes" id="UP000051870"/>
    </source>
</evidence>
<dbReference type="AlphaFoldDB" id="A0A0P1IIZ7"/>
<protein>
    <submittedName>
        <fullName evidence="1">Uncharacterized protein</fullName>
    </submittedName>
</protein>
<dbReference type="EMBL" id="CYTW01000002">
    <property type="protein sequence ID" value="CUJ98113.1"/>
    <property type="molecule type" value="Genomic_DNA"/>
</dbReference>
<proteinExistence type="predicted"/>
<gene>
    <name evidence="1" type="ORF">PH7735_02037</name>
</gene>
<accession>A0A0P1IIZ7</accession>
<evidence type="ECO:0000313" key="1">
    <source>
        <dbReference type="EMBL" id="CUJ98113.1"/>
    </source>
</evidence>
<dbReference type="RefSeq" id="WP_233488297.1">
    <property type="nucleotide sequence ID" value="NZ_CYTW01000002.1"/>
</dbReference>
<dbReference type="GeneID" id="83883133"/>
<dbReference type="Proteomes" id="UP000051870">
    <property type="component" value="Unassembled WGS sequence"/>
</dbReference>
<organism evidence="1 2">
    <name type="scientific">Shimia thalassica</name>
    <dbReference type="NCBI Taxonomy" id="1715693"/>
    <lineage>
        <taxon>Bacteria</taxon>
        <taxon>Pseudomonadati</taxon>
        <taxon>Pseudomonadota</taxon>
        <taxon>Alphaproteobacteria</taxon>
        <taxon>Rhodobacterales</taxon>
        <taxon>Roseobacteraceae</taxon>
    </lineage>
</organism>